<name>A0A1I5VGN1_9BACT</name>
<reference evidence="1 2" key="1">
    <citation type="submission" date="2016-10" db="EMBL/GenBank/DDBJ databases">
        <authorList>
            <person name="de Groot N.N."/>
        </authorList>
    </citation>
    <scope>NUCLEOTIDE SEQUENCE [LARGE SCALE GENOMIC DNA]</scope>
    <source>
        <strain evidence="2">E92,LMG 26720,CCM 7988</strain>
    </source>
</reference>
<evidence type="ECO:0000313" key="1">
    <source>
        <dbReference type="EMBL" id="SFQ06136.1"/>
    </source>
</evidence>
<dbReference type="Proteomes" id="UP000199306">
    <property type="component" value="Unassembled WGS sequence"/>
</dbReference>
<evidence type="ECO:0008006" key="3">
    <source>
        <dbReference type="Google" id="ProtNLM"/>
    </source>
</evidence>
<dbReference type="OrthoDB" id="9789552at2"/>
<sequence>MKLNSFIPFCLFFGLFFSVKAQTPFSSRVLLIPLDDRPPCLQFPVRMGLINDVELVSPPKELLGWFTDPGKTEEIGKWIDKQDLKTFDAAIISVDMLAYGGLVASRRYGTTEKEALEKMRIIEKIRRKAPQMKIYGSSVIMRLAPTGDQKNEAYRQKLANWAEIADDEKELTQKNMLEKEIPAEALENYKKARERDLAINKLSIDLAEKRVFDYLILSQDDAKPRGVHVKDRETLAKIIAEKKLSERIALQPGADEVSMLLLAHAMSDKYAYHPKIKAIYSSEAAGDKVMPFEDKPLRKTVSFHIRAVGAREVEDEKEAEILFYVFASRPDEALTKRFAEKIIASHQLNSHSQPKGIIIADVDPKGDVQGGDINFTEMLKKEHVFSDILGYACWNTAGNTIGTALPHGFLSGVAQKRINVSGKKGKALSQEILNRMGYSQTWFMLNRLLDDYTYHSVIRPKAQGIIRKNGWNSLRLSKDQTSFIEDYCFKALQPVASDVAENYFSPASGKQCTLSDLYFDLPWERAFEAEVDFKLNIRKNK</sequence>
<dbReference type="EMBL" id="FOXH01000009">
    <property type="protein sequence ID" value="SFQ06136.1"/>
    <property type="molecule type" value="Genomic_DNA"/>
</dbReference>
<accession>A0A1I5VGN1</accession>
<evidence type="ECO:0000313" key="2">
    <source>
        <dbReference type="Proteomes" id="UP000199306"/>
    </source>
</evidence>
<dbReference type="STRING" id="1079859.SAMN04515674_10982"/>
<gene>
    <name evidence="1" type="ORF">SAMN04515674_10982</name>
</gene>
<dbReference type="Pfam" id="PF13552">
    <property type="entry name" value="DUF4127"/>
    <property type="match status" value="1"/>
</dbReference>
<dbReference type="RefSeq" id="WP_092018111.1">
    <property type="nucleotide sequence ID" value="NZ_FOXH01000009.1"/>
</dbReference>
<organism evidence="1 2">
    <name type="scientific">Pseudarcicella hirudinis</name>
    <dbReference type="NCBI Taxonomy" id="1079859"/>
    <lineage>
        <taxon>Bacteria</taxon>
        <taxon>Pseudomonadati</taxon>
        <taxon>Bacteroidota</taxon>
        <taxon>Cytophagia</taxon>
        <taxon>Cytophagales</taxon>
        <taxon>Flectobacillaceae</taxon>
        <taxon>Pseudarcicella</taxon>
    </lineage>
</organism>
<dbReference type="AlphaFoldDB" id="A0A1I5VGN1"/>
<protein>
    <recommendedName>
        <fullName evidence="3">DUF4127 family protein</fullName>
    </recommendedName>
</protein>
<keyword evidence="2" id="KW-1185">Reference proteome</keyword>
<proteinExistence type="predicted"/>
<dbReference type="InterPro" id="IPR025394">
    <property type="entry name" value="DUF4127"/>
</dbReference>